<evidence type="ECO:0000256" key="6">
    <source>
        <dbReference type="ARBA" id="ARBA00022801"/>
    </source>
</evidence>
<proteinExistence type="inferred from homology"/>
<name>A0A1F7V5U0_9BACT</name>
<dbReference type="Pfam" id="PF00883">
    <property type="entry name" value="Peptidase_M17"/>
    <property type="match status" value="1"/>
</dbReference>
<dbReference type="SUPFAM" id="SSF53187">
    <property type="entry name" value="Zn-dependent exopeptidases"/>
    <property type="match status" value="1"/>
</dbReference>
<keyword evidence="4" id="KW-0031">Aminopeptidase</keyword>
<comment type="similarity">
    <text evidence="3">Belongs to the peptidase M17 family.</text>
</comment>
<dbReference type="NCBIfam" id="NF002076">
    <property type="entry name" value="PRK00913.2-3"/>
    <property type="match status" value="1"/>
</dbReference>
<dbReference type="Gene3D" id="3.40.630.10">
    <property type="entry name" value="Zn peptidases"/>
    <property type="match status" value="1"/>
</dbReference>
<keyword evidence="5" id="KW-0645">Protease</keyword>
<dbReference type="NCBIfam" id="NF002083">
    <property type="entry name" value="PRK00913.3-5"/>
    <property type="match status" value="1"/>
</dbReference>
<dbReference type="InterPro" id="IPR011356">
    <property type="entry name" value="Leucine_aapep/pepB"/>
</dbReference>
<dbReference type="EMBL" id="MGEP01000059">
    <property type="protein sequence ID" value="OGL85825.1"/>
    <property type="molecule type" value="Genomic_DNA"/>
</dbReference>
<dbReference type="HAMAP" id="MF_00181">
    <property type="entry name" value="Cytosol_peptidase_M17"/>
    <property type="match status" value="1"/>
</dbReference>
<dbReference type="GO" id="GO:0070006">
    <property type="term" value="F:metalloaminopeptidase activity"/>
    <property type="evidence" value="ECO:0007669"/>
    <property type="project" value="InterPro"/>
</dbReference>
<reference evidence="8 9" key="1">
    <citation type="journal article" date="2016" name="Nat. Commun.">
        <title>Thousands of microbial genomes shed light on interconnected biogeochemical processes in an aquifer system.</title>
        <authorList>
            <person name="Anantharaman K."/>
            <person name="Brown C.T."/>
            <person name="Hug L.A."/>
            <person name="Sharon I."/>
            <person name="Castelle C.J."/>
            <person name="Probst A.J."/>
            <person name="Thomas B.C."/>
            <person name="Singh A."/>
            <person name="Wilkins M.J."/>
            <person name="Karaoz U."/>
            <person name="Brodie E.L."/>
            <person name="Williams K.H."/>
            <person name="Hubbard S.S."/>
            <person name="Banfield J.F."/>
        </authorList>
    </citation>
    <scope>NUCLEOTIDE SEQUENCE [LARGE SCALE GENOMIC DNA]</scope>
</reference>
<comment type="caution">
    <text evidence="8">The sequence shown here is derived from an EMBL/GenBank/DDBJ whole genome shotgun (WGS) entry which is preliminary data.</text>
</comment>
<comment type="catalytic activity">
    <reaction evidence="1">
        <text>Release of an N-terminal amino acid, Xaa-|-Yaa-, in which Xaa is preferably Leu, but may be other amino acids including Pro although not Arg or Lys, and Yaa may be Pro. Amino acid amides and methyl esters are also readily hydrolyzed, but rates on arylamides are exceedingly low.</text>
        <dbReference type="EC" id="3.4.11.1"/>
    </reaction>
</comment>
<dbReference type="NCBIfam" id="NF002073">
    <property type="entry name" value="PRK00913.1-2"/>
    <property type="match status" value="1"/>
</dbReference>
<accession>A0A1F7V5U0</accession>
<dbReference type="PANTHER" id="PTHR11963">
    <property type="entry name" value="LEUCINE AMINOPEPTIDASE-RELATED"/>
    <property type="match status" value="1"/>
</dbReference>
<dbReference type="GO" id="GO:0030145">
    <property type="term" value="F:manganese ion binding"/>
    <property type="evidence" value="ECO:0007669"/>
    <property type="project" value="InterPro"/>
</dbReference>
<dbReference type="InterPro" id="IPR000819">
    <property type="entry name" value="Peptidase_M17_C"/>
</dbReference>
<sequence>MTIRVLKTDPLKHPTDLLAVVIFEGEKKLRGLAAEIDKALGGIVTSLMKDEGFLGKDRETLLVQTHGRLPARRVLFVGLGKEKNFAIDTARQAAALAVKRSHEYAAKSVSFPVGKALRAPALRFNERAKAISEGVLLGSYHYTVYHGEETQKEHEKRRVEEVVLLAPDAASAKQIEAGIAEGRLNAEAAIFARDLVNAPASDMTPQHLVDVAKNIASSSKRISLEVFDEKEARKRGMGAFLAVAKGSDIPPYFIHLVYHPKVKKSKKVFLVGKGITFDSGGLSLKPAKHMESMKTDMAGGAAVLAVFSKLDAVQPKVEVHGVIPCTENMPSGKATKPGDIARAMNGKTIEILNTDAEGRVALADALSFAVKEGANTIVDLATLTGSCIEALGEEVAGLFGNSRPLTKQLTTAAESAGEHVWEMPLVKEYQPLIKSKVADIKNIGGGHGAGSITAALFLREFVGETPWAHLDIAGPAWAEKETFPSVPLGATGFGVRTLIE</sequence>
<dbReference type="GO" id="GO:0006508">
    <property type="term" value="P:proteolysis"/>
    <property type="evidence" value="ECO:0007669"/>
    <property type="project" value="UniProtKB-KW"/>
</dbReference>
<dbReference type="PRINTS" id="PR00481">
    <property type="entry name" value="LAMNOPPTDASE"/>
</dbReference>
<dbReference type="Gene3D" id="3.40.220.10">
    <property type="entry name" value="Leucine Aminopeptidase, subunit E, domain 1"/>
    <property type="match status" value="1"/>
</dbReference>
<evidence type="ECO:0000259" key="7">
    <source>
        <dbReference type="PROSITE" id="PS00631"/>
    </source>
</evidence>
<dbReference type="PANTHER" id="PTHR11963:SF23">
    <property type="entry name" value="CYTOSOL AMINOPEPTIDASE"/>
    <property type="match status" value="1"/>
</dbReference>
<evidence type="ECO:0000256" key="5">
    <source>
        <dbReference type="ARBA" id="ARBA00022670"/>
    </source>
</evidence>
<gene>
    <name evidence="8" type="ORF">A3I40_01480</name>
</gene>
<evidence type="ECO:0000256" key="4">
    <source>
        <dbReference type="ARBA" id="ARBA00022438"/>
    </source>
</evidence>
<dbReference type="Pfam" id="PF02789">
    <property type="entry name" value="Peptidase_M17_N"/>
    <property type="match status" value="1"/>
</dbReference>
<dbReference type="InterPro" id="IPR043472">
    <property type="entry name" value="Macro_dom-like"/>
</dbReference>
<evidence type="ECO:0000313" key="9">
    <source>
        <dbReference type="Proteomes" id="UP000178723"/>
    </source>
</evidence>
<dbReference type="Proteomes" id="UP000178723">
    <property type="component" value="Unassembled WGS sequence"/>
</dbReference>
<protein>
    <recommendedName>
        <fullName evidence="7">Cytosol aminopeptidase domain-containing protein</fullName>
    </recommendedName>
</protein>
<dbReference type="InterPro" id="IPR023042">
    <property type="entry name" value="Peptidase_M17_leu_NH2_pept"/>
</dbReference>
<dbReference type="GO" id="GO:0005737">
    <property type="term" value="C:cytoplasm"/>
    <property type="evidence" value="ECO:0007669"/>
    <property type="project" value="InterPro"/>
</dbReference>
<evidence type="ECO:0000256" key="1">
    <source>
        <dbReference type="ARBA" id="ARBA00000135"/>
    </source>
</evidence>
<dbReference type="SUPFAM" id="SSF52949">
    <property type="entry name" value="Macro domain-like"/>
    <property type="match status" value="1"/>
</dbReference>
<keyword evidence="6" id="KW-0378">Hydrolase</keyword>
<dbReference type="InterPro" id="IPR008283">
    <property type="entry name" value="Peptidase_M17_N"/>
</dbReference>
<organism evidence="8 9">
    <name type="scientific">Candidatus Uhrbacteria bacterium RIFCSPLOWO2_02_FULL_48_12</name>
    <dbReference type="NCBI Taxonomy" id="1802407"/>
    <lineage>
        <taxon>Bacteria</taxon>
        <taxon>Candidatus Uhriibacteriota</taxon>
    </lineage>
</organism>
<feature type="non-terminal residue" evidence="8">
    <location>
        <position position="500"/>
    </location>
</feature>
<dbReference type="NCBIfam" id="NF002074">
    <property type="entry name" value="PRK00913.1-4"/>
    <property type="match status" value="1"/>
</dbReference>
<dbReference type="CDD" id="cd00433">
    <property type="entry name" value="Peptidase_M17"/>
    <property type="match status" value="1"/>
</dbReference>
<evidence type="ECO:0000313" key="8">
    <source>
        <dbReference type="EMBL" id="OGL85825.1"/>
    </source>
</evidence>
<dbReference type="AlphaFoldDB" id="A0A1F7V5U0"/>
<comment type="catalytic activity">
    <reaction evidence="2">
        <text>Release of an N-terminal amino acid, preferentially leucine, but not glutamic or aspartic acids.</text>
        <dbReference type="EC" id="3.4.11.10"/>
    </reaction>
</comment>
<evidence type="ECO:0000256" key="3">
    <source>
        <dbReference type="ARBA" id="ARBA00009528"/>
    </source>
</evidence>
<dbReference type="PROSITE" id="PS00631">
    <property type="entry name" value="CYTOSOL_AP"/>
    <property type="match status" value="1"/>
</dbReference>
<evidence type="ECO:0000256" key="2">
    <source>
        <dbReference type="ARBA" id="ARBA00000967"/>
    </source>
</evidence>
<dbReference type="STRING" id="1802407.A3I40_01480"/>
<feature type="domain" description="Cytosol aminopeptidase" evidence="7">
    <location>
        <begin position="353"/>
        <end position="360"/>
    </location>
</feature>